<name>A0A4R4YVT4_9ACTN</name>
<dbReference type="InterPro" id="IPR052036">
    <property type="entry name" value="Hydrolase/PRTase-associated"/>
</dbReference>
<dbReference type="CDD" id="cd14728">
    <property type="entry name" value="Ere-like"/>
    <property type="match status" value="1"/>
</dbReference>
<evidence type="ECO:0000313" key="2">
    <source>
        <dbReference type="Proteomes" id="UP000295302"/>
    </source>
</evidence>
<comment type="caution">
    <text evidence="1">The sequence shown here is derived from an EMBL/GenBank/DDBJ whole genome shotgun (WGS) entry which is preliminary data.</text>
</comment>
<dbReference type="InterPro" id="IPR007815">
    <property type="entry name" value="Emycin_Estase"/>
</dbReference>
<dbReference type="AlphaFoldDB" id="A0A4R4YVT4"/>
<dbReference type="Gene3D" id="1.20.1440.30">
    <property type="entry name" value="Biosynthetic Protein domain"/>
    <property type="match status" value="1"/>
</dbReference>
<protein>
    <submittedName>
        <fullName evidence="1">Erythromycin esterase family protein</fullName>
    </submittedName>
</protein>
<dbReference type="EMBL" id="SMKQ01000031">
    <property type="protein sequence ID" value="TDD49521.1"/>
    <property type="molecule type" value="Genomic_DNA"/>
</dbReference>
<dbReference type="Gene3D" id="3.40.1660.10">
    <property type="entry name" value="EreA-like (biosynthetic domain)"/>
    <property type="match status" value="1"/>
</dbReference>
<dbReference type="PANTHER" id="PTHR31299:SF0">
    <property type="entry name" value="ESTERASE, PUTATIVE (AFU_ORTHOLOGUE AFUA_1G05850)-RELATED"/>
    <property type="match status" value="1"/>
</dbReference>
<keyword evidence="2" id="KW-1185">Reference proteome</keyword>
<dbReference type="Proteomes" id="UP000295302">
    <property type="component" value="Unassembled WGS sequence"/>
</dbReference>
<dbReference type="GO" id="GO:0046677">
    <property type="term" value="P:response to antibiotic"/>
    <property type="evidence" value="ECO:0007669"/>
    <property type="project" value="InterPro"/>
</dbReference>
<reference evidence="1 2" key="1">
    <citation type="submission" date="2019-03" db="EMBL/GenBank/DDBJ databases">
        <title>Draft genome sequences of novel Actinobacteria.</title>
        <authorList>
            <person name="Sahin N."/>
            <person name="Ay H."/>
            <person name="Saygin H."/>
        </authorList>
    </citation>
    <scope>NUCLEOTIDE SEQUENCE [LARGE SCALE GENOMIC DNA]</scope>
    <source>
        <strain evidence="1 2">CH32</strain>
    </source>
</reference>
<dbReference type="Pfam" id="PF05139">
    <property type="entry name" value="Erythro_esteras"/>
    <property type="match status" value="1"/>
</dbReference>
<gene>
    <name evidence="1" type="ORF">E1286_13575</name>
</gene>
<dbReference type="SUPFAM" id="SSF159501">
    <property type="entry name" value="EreA/ChaN-like"/>
    <property type="match status" value="1"/>
</dbReference>
<accession>A0A4R4YVT4</accession>
<evidence type="ECO:0000313" key="1">
    <source>
        <dbReference type="EMBL" id="TDD49521.1"/>
    </source>
</evidence>
<dbReference type="OrthoDB" id="9810066at2"/>
<organism evidence="1 2">
    <name type="scientific">Nonomuraea terrae</name>
    <dbReference type="NCBI Taxonomy" id="2530383"/>
    <lineage>
        <taxon>Bacteria</taxon>
        <taxon>Bacillati</taxon>
        <taxon>Actinomycetota</taxon>
        <taxon>Actinomycetes</taxon>
        <taxon>Streptosporangiales</taxon>
        <taxon>Streptosporangiaceae</taxon>
        <taxon>Nonomuraea</taxon>
    </lineage>
</organism>
<sequence length="395" mass="43045">MPDDVTAWLAERAIPLGRLEPLKDVLDGVTLVGLGESTHGSAEFFSLRWRLTEFLIKELGFTMLAIEASAAAARAVDAYVTGGTGDPREALAGLGFWTLNTAEMLTVIERLREHNRTAARPVRFAGVDPQHPGAALRALRACLGEDAAELLDPLDGLGHTTPRPRWEPLDRQAEADARRLEEYVAAHGPAEAREHARIVRQFADMASRPYRHADPLRTLGVARDRHMAENVNLLMAEPGAKIALWAHNGHIMKGHYSGGTVPSMGLHLARDHGAAYYALGATFGKGVFRAHRMRFGRMVRRRRPARFRVPLAGAPRVVEARLAAAHSGDHLVDLRGGDRPESVAGWLAATSHMRAFGAAAGRLTAKFAFMPTVPAEQYDGLAFLQQVTASTPLDR</sequence>
<dbReference type="RefSeq" id="WP_132612301.1">
    <property type="nucleotide sequence ID" value="NZ_SMKQ01000031.1"/>
</dbReference>
<dbReference type="Gene3D" id="3.30.1870.10">
    <property type="entry name" value="EreA-like, domain 2"/>
    <property type="match status" value="1"/>
</dbReference>
<dbReference type="PANTHER" id="PTHR31299">
    <property type="entry name" value="ESTERASE, PUTATIVE (AFU_ORTHOLOGUE AFUA_1G05850)-RELATED"/>
    <property type="match status" value="1"/>
</dbReference>
<proteinExistence type="predicted"/>